<feature type="compositionally biased region" description="Polar residues" evidence="1">
    <location>
        <begin position="239"/>
        <end position="254"/>
    </location>
</feature>
<comment type="caution">
    <text evidence="2">The sequence shown here is derived from an EMBL/GenBank/DDBJ whole genome shotgun (WGS) entry which is preliminary data.</text>
</comment>
<organism evidence="2 3">
    <name type="scientific">Cladophialophora carrionii</name>
    <dbReference type="NCBI Taxonomy" id="86049"/>
    <lineage>
        <taxon>Eukaryota</taxon>
        <taxon>Fungi</taxon>
        <taxon>Dikarya</taxon>
        <taxon>Ascomycota</taxon>
        <taxon>Pezizomycotina</taxon>
        <taxon>Eurotiomycetes</taxon>
        <taxon>Chaetothyriomycetidae</taxon>
        <taxon>Chaetothyriales</taxon>
        <taxon>Herpotrichiellaceae</taxon>
        <taxon>Cladophialophora</taxon>
    </lineage>
</organism>
<feature type="compositionally biased region" description="Low complexity" evidence="1">
    <location>
        <begin position="225"/>
        <end position="238"/>
    </location>
</feature>
<evidence type="ECO:0000313" key="2">
    <source>
        <dbReference type="EMBL" id="OCT53845.1"/>
    </source>
</evidence>
<dbReference type="Proteomes" id="UP000094526">
    <property type="component" value="Unassembled WGS sequence"/>
</dbReference>
<dbReference type="VEuPathDB" id="FungiDB:G647_00769"/>
<dbReference type="OrthoDB" id="436496at2759"/>
<accession>A0A1C1CZA3</accession>
<protein>
    <submittedName>
        <fullName evidence="2">Uncharacterized protein</fullName>
    </submittedName>
</protein>
<proteinExistence type="predicted"/>
<dbReference type="EMBL" id="LGRB01000008">
    <property type="protein sequence ID" value="OCT53845.1"/>
    <property type="molecule type" value="Genomic_DNA"/>
</dbReference>
<feature type="compositionally biased region" description="Basic and acidic residues" evidence="1">
    <location>
        <begin position="305"/>
        <end position="314"/>
    </location>
</feature>
<name>A0A1C1CZA3_9EURO</name>
<reference evidence="3" key="1">
    <citation type="submission" date="2015-07" db="EMBL/GenBank/DDBJ databases">
        <authorList>
            <person name="Teixeira M.M."/>
            <person name="Souza R.C."/>
            <person name="Almeida L.G."/>
            <person name="Vicente V.A."/>
            <person name="de Hoog S."/>
            <person name="Bocca A.L."/>
            <person name="de Almeida S.R."/>
            <person name="Vasconcelos A.T."/>
            <person name="Felipe M.S."/>
        </authorList>
    </citation>
    <scope>NUCLEOTIDE SEQUENCE [LARGE SCALE GENOMIC DNA]</scope>
    <source>
        <strain evidence="3">KSF</strain>
    </source>
</reference>
<evidence type="ECO:0000313" key="3">
    <source>
        <dbReference type="Proteomes" id="UP000094526"/>
    </source>
</evidence>
<feature type="region of interest" description="Disordered" evidence="1">
    <location>
        <begin position="225"/>
        <end position="386"/>
    </location>
</feature>
<evidence type="ECO:0000256" key="1">
    <source>
        <dbReference type="SAM" id="MobiDB-lite"/>
    </source>
</evidence>
<dbReference type="STRING" id="86049.A0A1C1CZA3"/>
<feature type="compositionally biased region" description="Polar residues" evidence="1">
    <location>
        <begin position="261"/>
        <end position="272"/>
    </location>
</feature>
<gene>
    <name evidence="2" type="ORF">CLCR_09972</name>
</gene>
<dbReference type="VEuPathDB" id="FungiDB:CLCR_09972"/>
<keyword evidence="3" id="KW-1185">Reference proteome</keyword>
<sequence length="516" mass="56680">MVKFRGIEINVISQFDICKLPEFAATTFNHTDPFGIANRPENHAPPACPTAACYIPIYSGSQIWLEYTIDGPHPAEASYFFKLFVNDMVVTSWDCTAKHGFHGKMMYNLVHEGRGQVQRQALKFGDGMGNGQGEDIMRVHVYRVEKRVRVREIEQDTGRVNIGACRPDGLRLINSGLLEPSIRPRRYKYQLVDPVDMPYAAFRFHCRPIEFLEEQHMVPLRNCATPTSTESSVTSPNSGNVSIAPSAAQATTQGVAARPLASSSPYQATSTGDVLAEQKDGGTVEASARFMRIKPSESNDSLSIKTKDSIEELQSHVPRSPRSPASLKAKRDSEIPPSPTRSPKSPRRRLTKTLIVNTKSADSDVERAARPLSPFTSGGMLRKASLPPQTIPASVIEVRPTDEGEGKVMSQGHQAEIQAKPQKSTLRTSAEERGGKKFIGFLARRFTNEKSTKSDAHDAKYGLGGVMRVDKESRQTNAPLTVIGRGGHAAAECGNPAEDDCDVLIHRVHRVHASLQ</sequence>
<dbReference type="AlphaFoldDB" id="A0A1C1CZA3"/>